<dbReference type="GO" id="GO:0030170">
    <property type="term" value="F:pyridoxal phosphate binding"/>
    <property type="evidence" value="ECO:0007669"/>
    <property type="project" value="InterPro"/>
</dbReference>
<dbReference type="PIRSF" id="PIRSF001434">
    <property type="entry name" value="CGS"/>
    <property type="match status" value="1"/>
</dbReference>
<accession>A0A150XQ13</accession>
<dbReference type="InterPro" id="IPR000277">
    <property type="entry name" value="Cys/Met-Metab_PyrdxlP-dep_enz"/>
</dbReference>
<dbReference type="Pfam" id="PF01053">
    <property type="entry name" value="Cys_Met_Meta_PP"/>
    <property type="match status" value="1"/>
</dbReference>
<dbReference type="EMBL" id="LRDB01000007">
    <property type="protein sequence ID" value="KYG80803.1"/>
    <property type="molecule type" value="Genomic_DNA"/>
</dbReference>
<dbReference type="Proteomes" id="UP000075615">
    <property type="component" value="Unassembled WGS sequence"/>
</dbReference>
<evidence type="ECO:0000256" key="4">
    <source>
        <dbReference type="RuleBase" id="RU362118"/>
    </source>
</evidence>
<dbReference type="FunFam" id="3.40.640.10:FF:000046">
    <property type="entry name" value="Cystathionine gamma-lyase"/>
    <property type="match status" value="1"/>
</dbReference>
<comment type="similarity">
    <text evidence="4">Belongs to the trans-sulfuration enzymes family.</text>
</comment>
<keyword evidence="6" id="KW-1185">Reference proteome</keyword>
<dbReference type="Gene3D" id="3.90.1150.10">
    <property type="entry name" value="Aspartate Aminotransferase, domain 1"/>
    <property type="match status" value="1"/>
</dbReference>
<evidence type="ECO:0000313" key="5">
    <source>
        <dbReference type="EMBL" id="KYG80803.1"/>
    </source>
</evidence>
<dbReference type="AlphaFoldDB" id="A0A150XQ13"/>
<organism evidence="5 6">
    <name type="scientific">Roseivirga echinicomitans</name>
    <dbReference type="NCBI Taxonomy" id="296218"/>
    <lineage>
        <taxon>Bacteria</taxon>
        <taxon>Pseudomonadati</taxon>
        <taxon>Bacteroidota</taxon>
        <taxon>Cytophagia</taxon>
        <taxon>Cytophagales</taxon>
        <taxon>Roseivirgaceae</taxon>
        <taxon>Roseivirga</taxon>
    </lineage>
</organism>
<evidence type="ECO:0000313" key="6">
    <source>
        <dbReference type="Proteomes" id="UP000075615"/>
    </source>
</evidence>
<evidence type="ECO:0000256" key="1">
    <source>
        <dbReference type="ARBA" id="ARBA00001933"/>
    </source>
</evidence>
<dbReference type="InterPro" id="IPR015421">
    <property type="entry name" value="PyrdxlP-dep_Trfase_major"/>
</dbReference>
<dbReference type="STRING" id="296218.AWN68_16695"/>
<dbReference type="CDD" id="cd00614">
    <property type="entry name" value="CGS_like"/>
    <property type="match status" value="1"/>
</dbReference>
<comment type="caution">
    <text evidence="5">The sequence shown here is derived from an EMBL/GenBank/DDBJ whole genome shotgun (WGS) entry which is preliminary data.</text>
</comment>
<name>A0A150XQ13_9BACT</name>
<feature type="modified residue" description="N6-(pyridoxal phosphate)lysine" evidence="3">
    <location>
        <position position="203"/>
    </location>
</feature>
<dbReference type="InterPro" id="IPR015422">
    <property type="entry name" value="PyrdxlP-dep_Trfase_small"/>
</dbReference>
<proteinExistence type="inferred from homology"/>
<evidence type="ECO:0000256" key="2">
    <source>
        <dbReference type="ARBA" id="ARBA00022898"/>
    </source>
</evidence>
<sequence>MQPETLLAHDAERHPNGAVVPPIFQNSLFTFESWDDIDHAFDHRLDSFIYTRGKNPTVKMVEEKLAALAGGEKAQLFPSGMGAISAAVMHCIKAGDHVVAVKNLYGPANNFLTAYLKPKFNLEITFVEGKAVAEFENAIQSNTSLIFLESPSSAVFSLQNISAVAALAKSKGIKTIIDNTWATPLFQKPLAMGIDLEMHSCSKYIGGHSDVVAGVLIGKAELIDSISLREYEWIGAKMAPFEAWLLLRSLRTFTVRVKQHQANAKVVAEFLDQHPKIELVRYPGLDHFDQKELAHQQMTGFTGLMGFQLKTTDLPSIKKFVNSLELFQIGVSWGGHESLIYAPAISYLKELSPDQFEALGISLGDMRISVGLENAQDLIEDLNQALDGIV</sequence>
<dbReference type="Gene3D" id="3.40.640.10">
    <property type="entry name" value="Type I PLP-dependent aspartate aminotransferase-like (Major domain)"/>
    <property type="match status" value="1"/>
</dbReference>
<keyword evidence="5" id="KW-0456">Lyase</keyword>
<protein>
    <submittedName>
        <fullName evidence="5">Cystathionine gamma-lyase</fullName>
    </submittedName>
</protein>
<dbReference type="PANTHER" id="PTHR11808">
    <property type="entry name" value="TRANS-SULFURATION ENZYME FAMILY MEMBER"/>
    <property type="match status" value="1"/>
</dbReference>
<dbReference type="PANTHER" id="PTHR11808:SF80">
    <property type="entry name" value="CYSTATHIONINE GAMMA-LYASE"/>
    <property type="match status" value="1"/>
</dbReference>
<comment type="cofactor">
    <cofactor evidence="1 4">
        <name>pyridoxal 5'-phosphate</name>
        <dbReference type="ChEBI" id="CHEBI:597326"/>
    </cofactor>
</comment>
<dbReference type="SUPFAM" id="SSF53383">
    <property type="entry name" value="PLP-dependent transferases"/>
    <property type="match status" value="1"/>
</dbReference>
<evidence type="ECO:0000256" key="3">
    <source>
        <dbReference type="PIRSR" id="PIRSR001434-2"/>
    </source>
</evidence>
<keyword evidence="2 3" id="KW-0663">Pyridoxal phosphate</keyword>
<dbReference type="GO" id="GO:0016846">
    <property type="term" value="F:carbon-sulfur lyase activity"/>
    <property type="evidence" value="ECO:0007669"/>
    <property type="project" value="TreeGrafter"/>
</dbReference>
<dbReference type="GO" id="GO:0019346">
    <property type="term" value="P:transsulfuration"/>
    <property type="evidence" value="ECO:0007669"/>
    <property type="project" value="InterPro"/>
</dbReference>
<dbReference type="GO" id="GO:0005737">
    <property type="term" value="C:cytoplasm"/>
    <property type="evidence" value="ECO:0007669"/>
    <property type="project" value="TreeGrafter"/>
</dbReference>
<dbReference type="InterPro" id="IPR015424">
    <property type="entry name" value="PyrdxlP-dep_Trfase"/>
</dbReference>
<reference evidence="5 6" key="1">
    <citation type="submission" date="2016-01" db="EMBL/GenBank/DDBJ databases">
        <title>Genome sequencing of Roseivirga echinicomitans KMM 6058.</title>
        <authorList>
            <person name="Selvaratnam C."/>
            <person name="Thevarajoo S."/>
            <person name="Goh K.M."/>
            <person name="Ee R."/>
            <person name="Chan K.-G."/>
            <person name="Chong C.S."/>
        </authorList>
    </citation>
    <scope>NUCLEOTIDE SEQUENCE [LARGE SCALE GENOMIC DNA]</scope>
    <source>
        <strain evidence="5 6">KMM 6058</strain>
    </source>
</reference>
<gene>
    <name evidence="5" type="ORF">AWN68_16695</name>
</gene>